<evidence type="ECO:0000313" key="3">
    <source>
        <dbReference type="EMBL" id="KAG0307741.1"/>
    </source>
</evidence>
<feature type="transmembrane region" description="Helical" evidence="2">
    <location>
        <begin position="193"/>
        <end position="214"/>
    </location>
</feature>
<evidence type="ECO:0008006" key="5">
    <source>
        <dbReference type="Google" id="ProtNLM"/>
    </source>
</evidence>
<dbReference type="AlphaFoldDB" id="A0A9P6R3E5"/>
<protein>
    <recommendedName>
        <fullName evidence="5">G-protein coupled receptors family 2 profile 2 domain-containing protein</fullName>
    </recommendedName>
</protein>
<dbReference type="InterPro" id="IPR053247">
    <property type="entry name" value="GPCR_GPR1/git3-like"/>
</dbReference>
<keyword evidence="2" id="KW-0812">Transmembrane</keyword>
<feature type="transmembrane region" description="Helical" evidence="2">
    <location>
        <begin position="152"/>
        <end position="173"/>
    </location>
</feature>
<evidence type="ECO:0000256" key="1">
    <source>
        <dbReference type="SAM" id="MobiDB-lite"/>
    </source>
</evidence>
<feature type="transmembrane region" description="Helical" evidence="2">
    <location>
        <begin position="350"/>
        <end position="372"/>
    </location>
</feature>
<organism evidence="3 4">
    <name type="scientific">Dissophora globulifera</name>
    <dbReference type="NCBI Taxonomy" id="979702"/>
    <lineage>
        <taxon>Eukaryota</taxon>
        <taxon>Fungi</taxon>
        <taxon>Fungi incertae sedis</taxon>
        <taxon>Mucoromycota</taxon>
        <taxon>Mortierellomycotina</taxon>
        <taxon>Mortierellomycetes</taxon>
        <taxon>Mortierellales</taxon>
        <taxon>Mortierellaceae</taxon>
        <taxon>Dissophora</taxon>
    </lineage>
</organism>
<keyword evidence="2" id="KW-1133">Transmembrane helix</keyword>
<dbReference type="EMBL" id="JAAAIP010001341">
    <property type="protein sequence ID" value="KAG0307741.1"/>
    <property type="molecule type" value="Genomic_DNA"/>
</dbReference>
<dbReference type="PANTHER" id="PTHR42058:SF1">
    <property type="entry name" value="G-PROTEIN COUPLED RECEPTORS FAMILY 2 PROFILE 2 DOMAIN-CONTAINING PROTEIN"/>
    <property type="match status" value="1"/>
</dbReference>
<reference evidence="3" key="1">
    <citation type="journal article" date="2020" name="Fungal Divers.">
        <title>Resolving the Mortierellaceae phylogeny through synthesis of multi-gene phylogenetics and phylogenomics.</title>
        <authorList>
            <person name="Vandepol N."/>
            <person name="Liber J."/>
            <person name="Desiro A."/>
            <person name="Na H."/>
            <person name="Kennedy M."/>
            <person name="Barry K."/>
            <person name="Grigoriev I.V."/>
            <person name="Miller A.N."/>
            <person name="O'Donnell K."/>
            <person name="Stajich J.E."/>
            <person name="Bonito G."/>
        </authorList>
    </citation>
    <scope>NUCLEOTIDE SEQUENCE</scope>
    <source>
        <strain evidence="3">REB-010B</strain>
    </source>
</reference>
<dbReference type="Proteomes" id="UP000738325">
    <property type="component" value="Unassembled WGS sequence"/>
</dbReference>
<feature type="region of interest" description="Disordered" evidence="1">
    <location>
        <begin position="405"/>
        <end position="437"/>
    </location>
</feature>
<dbReference type="Gene3D" id="1.20.1070.10">
    <property type="entry name" value="Rhodopsin 7-helix transmembrane proteins"/>
    <property type="match status" value="1"/>
</dbReference>
<feature type="transmembrane region" description="Helical" evidence="2">
    <location>
        <begin position="266"/>
        <end position="284"/>
    </location>
</feature>
<proteinExistence type="predicted"/>
<feature type="transmembrane region" description="Helical" evidence="2">
    <location>
        <begin position="66"/>
        <end position="87"/>
    </location>
</feature>
<dbReference type="PANTHER" id="PTHR42058">
    <property type="entry name" value="G_PROTEIN_RECEP_F2_4 DOMAIN-CONTAINING PROTEIN"/>
    <property type="match status" value="1"/>
</dbReference>
<name>A0A9P6R3E5_9FUNG</name>
<evidence type="ECO:0000256" key="2">
    <source>
        <dbReference type="SAM" id="Phobius"/>
    </source>
</evidence>
<feature type="transmembrane region" description="Helical" evidence="2">
    <location>
        <begin position="116"/>
        <end position="140"/>
    </location>
</feature>
<feature type="compositionally biased region" description="Basic and acidic residues" evidence="1">
    <location>
        <begin position="526"/>
        <end position="538"/>
    </location>
</feature>
<feature type="transmembrane region" description="Helical" evidence="2">
    <location>
        <begin position="38"/>
        <end position="57"/>
    </location>
</feature>
<evidence type="ECO:0000313" key="4">
    <source>
        <dbReference type="Proteomes" id="UP000738325"/>
    </source>
</evidence>
<feature type="region of interest" description="Disordered" evidence="1">
    <location>
        <begin position="516"/>
        <end position="538"/>
    </location>
</feature>
<keyword evidence="4" id="KW-1185">Reference proteome</keyword>
<dbReference type="OrthoDB" id="26203at2759"/>
<keyword evidence="2" id="KW-0472">Membrane</keyword>
<accession>A0A9P6R3E5</accession>
<comment type="caution">
    <text evidence="3">The sequence shown here is derived from an EMBL/GenBank/DDBJ whole genome shotgun (WGS) entry which is preliminary data.</text>
</comment>
<sequence length="538" mass="60566">MLNLTSDSCNGLCCIPCPASFVFYEPNKLSNIYTAANIIRAISTVCTVFLSACYLILPSRRKHPHFIVLLISMQLTPWEGLATAWLFKKEEVLCKSLYEIATMDNSWLCGLQGAGLMYMTLSLNLLGFILILNLHVLTVYRSTLIADHMTKFIVSSFILPIPFLVPAVVTHQIEYPGFGSICFLSPSAEAKYFVYPLSLIISLEFLLHLVTLAFNFRTSIRARYGSSATTYDTDNSAQSDMSKKGHRMHIARDISLLLKQQWRPSIFIYCVLFSLITFWLFGLIEAKKLANIGPTTTWFSNWIKCLGEQAMISIQSGKLSVTSTPDQLKEAGDIAQRVCAAVARPYIPSFAWAAMAEILPGALGVAMLLIFGSKMELWQDIRRRLSGHKEETVFVMGDIAKDFKDRQQQRGDDEEQGKLRQQQQQQHQHQHRRGKQDDRIYSEELTHLPQAAARFGTNAQYGRDPRTAPKAPLSFSMPSSPLSLGSFNSGAVYGGPVQKTSVTIQDSRELIYYQGARQASPVTYKSHQDDQNYHRERP</sequence>
<gene>
    <name evidence="3" type="ORF">BGZ99_001377</name>
</gene>